<dbReference type="SUPFAM" id="SSF55083">
    <property type="entry name" value="6-hydroxymethyl-7,8-dihydropterin pyrophosphokinase, HPPK"/>
    <property type="match status" value="1"/>
</dbReference>
<proteinExistence type="inferred from homology"/>
<evidence type="ECO:0000313" key="15">
    <source>
        <dbReference type="Proteomes" id="UP000249610"/>
    </source>
</evidence>
<protein>
    <recommendedName>
        <fullName evidence="4">2-amino-4-hydroxy-6-hydroxymethyldihydropteridine pyrophosphokinase</fullName>
        <ecNumber evidence="3">2.7.6.3</ecNumber>
    </recommendedName>
    <alternativeName>
        <fullName evidence="11">6-hydroxymethyl-7,8-dihydropterin pyrophosphokinase</fullName>
    </alternativeName>
    <alternativeName>
        <fullName evidence="12">7,8-dihydro-6-hydroxymethylpterin-pyrophosphokinase</fullName>
    </alternativeName>
</protein>
<evidence type="ECO:0000256" key="7">
    <source>
        <dbReference type="ARBA" id="ARBA00022777"/>
    </source>
</evidence>
<dbReference type="InterPro" id="IPR000550">
    <property type="entry name" value="Hppk"/>
</dbReference>
<dbReference type="PANTHER" id="PTHR43071">
    <property type="entry name" value="2-AMINO-4-HYDROXY-6-HYDROXYMETHYLDIHYDROPTERIDINE PYROPHOSPHOKINASE"/>
    <property type="match status" value="1"/>
</dbReference>
<evidence type="ECO:0000256" key="8">
    <source>
        <dbReference type="ARBA" id="ARBA00022840"/>
    </source>
</evidence>
<dbReference type="CDD" id="cd00483">
    <property type="entry name" value="HPPK"/>
    <property type="match status" value="1"/>
</dbReference>
<dbReference type="Gene3D" id="3.30.70.560">
    <property type="entry name" value="7,8-Dihydro-6-hydroxymethylpterin-pyrophosphokinase HPPK"/>
    <property type="match status" value="1"/>
</dbReference>
<evidence type="ECO:0000256" key="1">
    <source>
        <dbReference type="ARBA" id="ARBA00005051"/>
    </source>
</evidence>
<evidence type="ECO:0000256" key="10">
    <source>
        <dbReference type="ARBA" id="ARBA00029409"/>
    </source>
</evidence>
<dbReference type="InterPro" id="IPR035907">
    <property type="entry name" value="Hppk_sf"/>
</dbReference>
<feature type="domain" description="7,8-dihydro-6-hydroxymethylpterin-pyrophosphokinase" evidence="13">
    <location>
        <begin position="19"/>
        <end position="144"/>
    </location>
</feature>
<organism evidence="14 15">
    <name type="scientific">Algoriphagus yeomjeoni</name>
    <dbReference type="NCBI Taxonomy" id="291403"/>
    <lineage>
        <taxon>Bacteria</taxon>
        <taxon>Pseudomonadati</taxon>
        <taxon>Bacteroidota</taxon>
        <taxon>Cytophagia</taxon>
        <taxon>Cytophagales</taxon>
        <taxon>Cyclobacteriaceae</taxon>
        <taxon>Algoriphagus</taxon>
    </lineage>
</organism>
<evidence type="ECO:0000259" key="13">
    <source>
        <dbReference type="Pfam" id="PF01288"/>
    </source>
</evidence>
<keyword evidence="7 14" id="KW-0418">Kinase</keyword>
<dbReference type="GO" id="GO:0016301">
    <property type="term" value="F:kinase activity"/>
    <property type="evidence" value="ECO:0007669"/>
    <property type="project" value="UniProtKB-KW"/>
</dbReference>
<dbReference type="AlphaFoldDB" id="A0A327PKA7"/>
<dbReference type="GO" id="GO:0003848">
    <property type="term" value="F:2-amino-4-hydroxy-6-hydroxymethyldihydropteridine diphosphokinase activity"/>
    <property type="evidence" value="ECO:0007669"/>
    <property type="project" value="UniProtKB-EC"/>
</dbReference>
<reference evidence="14 15" key="1">
    <citation type="submission" date="2018-06" db="EMBL/GenBank/DDBJ databases">
        <title>Genomic Encyclopedia of Archaeal and Bacterial Type Strains, Phase II (KMG-II): from individual species to whole genera.</title>
        <authorList>
            <person name="Goeker M."/>
        </authorList>
    </citation>
    <scope>NUCLEOTIDE SEQUENCE [LARGE SCALE GENOMIC DNA]</scope>
    <source>
        <strain evidence="14 15">DSM 23446</strain>
    </source>
</reference>
<comment type="pathway">
    <text evidence="1">Cofactor biosynthesis; tetrahydrofolate biosynthesis; 2-amino-4-hydroxy-6-hydroxymethyl-7,8-dihydropteridine diphosphate from 7,8-dihydroneopterin triphosphate: step 4/4.</text>
</comment>
<keyword evidence="8" id="KW-0067">ATP-binding</keyword>
<gene>
    <name evidence="14" type="ORF">LV83_01203</name>
</gene>
<comment type="caution">
    <text evidence="14">The sequence shown here is derived from an EMBL/GenBank/DDBJ whole genome shotgun (WGS) entry which is preliminary data.</text>
</comment>
<dbReference type="NCBIfam" id="TIGR01498">
    <property type="entry name" value="folK"/>
    <property type="match status" value="1"/>
</dbReference>
<keyword evidence="9" id="KW-0289">Folate biosynthesis</keyword>
<evidence type="ECO:0000256" key="3">
    <source>
        <dbReference type="ARBA" id="ARBA00013253"/>
    </source>
</evidence>
<dbReference type="UniPathway" id="UPA00077">
    <property type="reaction ID" value="UER00155"/>
</dbReference>
<comment type="similarity">
    <text evidence="2">Belongs to the HPPK family.</text>
</comment>
<dbReference type="PANTHER" id="PTHR43071:SF1">
    <property type="entry name" value="2-AMINO-4-HYDROXY-6-HYDROXYMETHYLDIHYDROPTERIDINE PYROPHOSPHOKINASE"/>
    <property type="match status" value="1"/>
</dbReference>
<name>A0A327PKA7_9BACT</name>
<evidence type="ECO:0000313" key="14">
    <source>
        <dbReference type="EMBL" id="RAI91977.1"/>
    </source>
</evidence>
<evidence type="ECO:0000256" key="2">
    <source>
        <dbReference type="ARBA" id="ARBA00005810"/>
    </source>
</evidence>
<dbReference type="GO" id="GO:0046656">
    <property type="term" value="P:folic acid biosynthetic process"/>
    <property type="evidence" value="ECO:0007669"/>
    <property type="project" value="UniProtKB-KW"/>
</dbReference>
<keyword evidence="5" id="KW-0808">Transferase</keyword>
<evidence type="ECO:0000256" key="4">
    <source>
        <dbReference type="ARBA" id="ARBA00016218"/>
    </source>
</evidence>
<dbReference type="EC" id="2.7.6.3" evidence="3"/>
<evidence type="ECO:0000256" key="9">
    <source>
        <dbReference type="ARBA" id="ARBA00022909"/>
    </source>
</evidence>
<dbReference type="GO" id="GO:0046654">
    <property type="term" value="P:tetrahydrofolate biosynthetic process"/>
    <property type="evidence" value="ECO:0007669"/>
    <property type="project" value="UniProtKB-UniPathway"/>
</dbReference>
<evidence type="ECO:0000256" key="5">
    <source>
        <dbReference type="ARBA" id="ARBA00022679"/>
    </source>
</evidence>
<keyword evidence="15" id="KW-1185">Reference proteome</keyword>
<dbReference type="Proteomes" id="UP000249610">
    <property type="component" value="Unassembled WGS sequence"/>
</dbReference>
<evidence type="ECO:0000256" key="6">
    <source>
        <dbReference type="ARBA" id="ARBA00022741"/>
    </source>
</evidence>
<dbReference type="GO" id="GO:0005524">
    <property type="term" value="F:ATP binding"/>
    <property type="evidence" value="ECO:0007669"/>
    <property type="project" value="UniProtKB-KW"/>
</dbReference>
<dbReference type="Pfam" id="PF01288">
    <property type="entry name" value="HPPK"/>
    <property type="match status" value="1"/>
</dbReference>
<evidence type="ECO:0000256" key="11">
    <source>
        <dbReference type="ARBA" id="ARBA00029766"/>
    </source>
</evidence>
<sequence>MGHVYKSNYWRRMFKKAVLILGGNKGDRNALLTSAVQAVSELGEVTAKSKVYETEAWGGVAKGPFLNQIVEISTSHSPLEVLAAIQQIEIDLGRQREEHWGDRTMDIDIIYFGGLVIETSELKIPHPYLADRKFVLVPLTEILPGFAHPVSGKNSNQMLEECEDKSKVKAVKE</sequence>
<evidence type="ECO:0000256" key="12">
    <source>
        <dbReference type="ARBA" id="ARBA00033413"/>
    </source>
</evidence>
<comment type="function">
    <text evidence="10">Catalyzes the transfer of pyrophosphate from adenosine triphosphate (ATP) to 6-hydroxymethyl-7,8-dihydropterin, an enzymatic step in folate biosynthesis pathway.</text>
</comment>
<dbReference type="EMBL" id="QLLK01000003">
    <property type="protein sequence ID" value="RAI91977.1"/>
    <property type="molecule type" value="Genomic_DNA"/>
</dbReference>
<keyword evidence="6" id="KW-0547">Nucleotide-binding</keyword>
<accession>A0A327PKA7</accession>